<dbReference type="PANTHER" id="PTHR45806:SF1">
    <property type="entry name" value="SYNAPTOBREVIN HOMOLOG YKT6"/>
    <property type="match status" value="1"/>
</dbReference>
<proteinExistence type="inferred from homology"/>
<evidence type="ECO:0000256" key="8">
    <source>
        <dbReference type="ARBA" id="ARBA00023289"/>
    </source>
</evidence>
<dbReference type="Gene3D" id="1.20.5.110">
    <property type="match status" value="1"/>
</dbReference>
<evidence type="ECO:0000313" key="14">
    <source>
        <dbReference type="Proteomes" id="UP000033140"/>
    </source>
</evidence>
<accession>A0A0E9NDQ6</accession>
<keyword evidence="5" id="KW-0472">Membrane</keyword>
<dbReference type="FunFam" id="1.20.5.110:FF:000020">
    <property type="entry name" value="synaptobrevin homolog YKT6"/>
    <property type="match status" value="1"/>
</dbReference>
<dbReference type="GO" id="GO:0005886">
    <property type="term" value="C:plasma membrane"/>
    <property type="evidence" value="ECO:0007669"/>
    <property type="project" value="UniProtKB-SubCell"/>
</dbReference>
<name>A0A0E9NDQ6_SAICN</name>
<protein>
    <recommendedName>
        <fullName evidence="9">Synaptobrevin homolog YKT6</fullName>
    </recommendedName>
</protein>
<evidence type="ECO:0000259" key="12">
    <source>
        <dbReference type="PROSITE" id="PS50892"/>
    </source>
</evidence>
<reference evidence="13 14" key="2">
    <citation type="journal article" date="2014" name="J. Gen. Appl. Microbiol.">
        <title>The early diverging ascomycetous budding yeast Saitoella complicata has three histone deacetylases belonging to the Clr6, Hos2, and Rpd3 lineages.</title>
        <authorList>
            <person name="Nishida H."/>
            <person name="Matsumoto T."/>
            <person name="Kondo S."/>
            <person name="Hamamoto M."/>
            <person name="Yoshikawa H."/>
        </authorList>
    </citation>
    <scope>NUCLEOTIDE SEQUENCE [LARGE SCALE GENOMIC DNA]</scope>
    <source>
        <strain evidence="13 14">NRRL Y-17804</strain>
    </source>
</reference>
<dbReference type="SUPFAM" id="SSF58038">
    <property type="entry name" value="SNARE fusion complex"/>
    <property type="match status" value="1"/>
</dbReference>
<evidence type="ECO:0000256" key="6">
    <source>
        <dbReference type="ARBA" id="ARBA00023139"/>
    </source>
</evidence>
<dbReference type="InterPro" id="IPR042855">
    <property type="entry name" value="V_SNARE_CC"/>
</dbReference>
<evidence type="ECO:0000256" key="7">
    <source>
        <dbReference type="ARBA" id="ARBA00023288"/>
    </source>
</evidence>
<organism evidence="13 14">
    <name type="scientific">Saitoella complicata (strain BCRC 22490 / CBS 7301 / JCM 7358 / NBRC 10748 / NRRL Y-17804)</name>
    <dbReference type="NCBI Taxonomy" id="698492"/>
    <lineage>
        <taxon>Eukaryota</taxon>
        <taxon>Fungi</taxon>
        <taxon>Dikarya</taxon>
        <taxon>Ascomycota</taxon>
        <taxon>Taphrinomycotina</taxon>
        <taxon>Taphrinomycotina incertae sedis</taxon>
        <taxon>Saitoella</taxon>
    </lineage>
</organism>
<dbReference type="Proteomes" id="UP000033140">
    <property type="component" value="Unassembled WGS sequence"/>
</dbReference>
<keyword evidence="6" id="KW-0564">Palmitate</keyword>
<dbReference type="CDD" id="cd15867">
    <property type="entry name" value="R-SNARE_YKT6"/>
    <property type="match status" value="1"/>
</dbReference>
<keyword evidence="7" id="KW-0449">Lipoprotein</keyword>
<dbReference type="Pfam" id="PF00957">
    <property type="entry name" value="Synaptobrevin"/>
    <property type="match status" value="1"/>
</dbReference>
<dbReference type="InterPro" id="IPR010908">
    <property type="entry name" value="Longin_dom"/>
</dbReference>
<dbReference type="EMBL" id="BACD03000012">
    <property type="protein sequence ID" value="GAO47969.1"/>
    <property type="molecule type" value="Genomic_DNA"/>
</dbReference>
<dbReference type="PROSITE" id="PS00417">
    <property type="entry name" value="SYNAPTOBREVIN"/>
    <property type="match status" value="1"/>
</dbReference>
<evidence type="ECO:0000256" key="9">
    <source>
        <dbReference type="ARBA" id="ARBA00026133"/>
    </source>
</evidence>
<reference evidence="13 14" key="3">
    <citation type="journal article" date="2015" name="Genome Announc.">
        <title>Draft Genome Sequence of the Archiascomycetous Yeast Saitoella complicata.</title>
        <authorList>
            <person name="Yamauchi K."/>
            <person name="Kondo S."/>
            <person name="Hamamoto M."/>
            <person name="Takahashi Y."/>
            <person name="Ogura Y."/>
            <person name="Hayashi T."/>
            <person name="Nishida H."/>
        </authorList>
    </citation>
    <scope>NUCLEOTIDE SEQUENCE [LARGE SCALE GENOMIC DNA]</scope>
    <source>
        <strain evidence="13 14">NRRL Y-17804</strain>
    </source>
</reference>
<reference evidence="13 14" key="1">
    <citation type="journal article" date="2011" name="J. Gen. Appl. Microbiol.">
        <title>Draft genome sequencing of the enigmatic yeast Saitoella complicata.</title>
        <authorList>
            <person name="Nishida H."/>
            <person name="Hamamoto M."/>
            <person name="Sugiyama J."/>
        </authorList>
    </citation>
    <scope>NUCLEOTIDE SEQUENCE [LARGE SCALE GENOMIC DNA]</scope>
    <source>
        <strain evidence="13 14">NRRL Y-17804</strain>
    </source>
</reference>
<sequence>MPLHVHYAMTKASSPSGHELGLSMAIALASSFPGVTLSRTLDALLPAYPSFHSDVTPTTSEHLLPTAMKLYSISILRNESKPATVLASAEDLSSFGFFQRGSVGEFMTFFSKTIAERTTPGQRQDIEEGNNYVGHVYAHSSGLAGVIISDKEYPVRVAYSLLNKILDEFITRHPKPRWQSDPMNPSAPAPSTPFPELHTYIARYQDPKQADTIMRVQQELDETKVVLHKTIESVLERGERLDTLVDRSEALSAQSRMFYKQAKKTNSCCVVM</sequence>
<dbReference type="GO" id="GO:0005794">
    <property type="term" value="C:Golgi apparatus"/>
    <property type="evidence" value="ECO:0007669"/>
    <property type="project" value="TreeGrafter"/>
</dbReference>
<keyword evidence="14" id="KW-1185">Reference proteome</keyword>
<dbReference type="InterPro" id="IPR011012">
    <property type="entry name" value="Longin-like_dom_sf"/>
</dbReference>
<feature type="domain" description="Longin" evidence="11">
    <location>
        <begin position="74"/>
        <end position="198"/>
    </location>
</feature>
<comment type="caution">
    <text evidence="13">The sequence shown here is derived from an EMBL/GenBank/DDBJ whole genome shotgun (WGS) entry which is preliminary data.</text>
</comment>
<dbReference type="PROSITE" id="PS50859">
    <property type="entry name" value="LONGIN"/>
    <property type="match status" value="1"/>
</dbReference>
<keyword evidence="4" id="KW-0488">Methylation</keyword>
<dbReference type="SUPFAM" id="SSF64356">
    <property type="entry name" value="SNARE-like"/>
    <property type="match status" value="1"/>
</dbReference>
<gene>
    <name evidence="13" type="ORF">G7K_2161-t1</name>
</gene>
<evidence type="ECO:0000256" key="1">
    <source>
        <dbReference type="ARBA" id="ARBA00004342"/>
    </source>
</evidence>
<evidence type="ECO:0000256" key="4">
    <source>
        <dbReference type="ARBA" id="ARBA00022481"/>
    </source>
</evidence>
<keyword evidence="3" id="KW-1003">Cell membrane</keyword>
<dbReference type="Pfam" id="PF13774">
    <property type="entry name" value="Longin"/>
    <property type="match status" value="1"/>
</dbReference>
<dbReference type="PROSITE" id="PS50892">
    <property type="entry name" value="V_SNARE"/>
    <property type="match status" value="1"/>
</dbReference>
<feature type="domain" description="V-SNARE coiled-coil homology" evidence="12">
    <location>
        <begin position="212"/>
        <end position="272"/>
    </location>
</feature>
<dbReference type="GO" id="GO:0005484">
    <property type="term" value="F:SNAP receptor activity"/>
    <property type="evidence" value="ECO:0007669"/>
    <property type="project" value="TreeGrafter"/>
</dbReference>
<dbReference type="SMART" id="SM01270">
    <property type="entry name" value="Longin"/>
    <property type="match status" value="1"/>
</dbReference>
<comment type="subcellular location">
    <subcellularLocation>
        <location evidence="1">Cell membrane</location>
        <topology evidence="1">Lipid-anchor</topology>
        <orientation evidence="1">Cytoplasmic side</orientation>
    </subcellularLocation>
</comment>
<evidence type="ECO:0000256" key="10">
    <source>
        <dbReference type="PROSITE-ProRule" id="PRU00290"/>
    </source>
</evidence>
<dbReference type="Gene3D" id="3.30.450.50">
    <property type="entry name" value="Longin domain"/>
    <property type="match status" value="1"/>
</dbReference>
<dbReference type="CDD" id="cd14824">
    <property type="entry name" value="Longin"/>
    <property type="match status" value="1"/>
</dbReference>
<evidence type="ECO:0000256" key="5">
    <source>
        <dbReference type="ARBA" id="ARBA00023136"/>
    </source>
</evidence>
<dbReference type="STRING" id="698492.A0A0E9NDQ6"/>
<dbReference type="AlphaFoldDB" id="A0A0E9NDQ6"/>
<evidence type="ECO:0000259" key="11">
    <source>
        <dbReference type="PROSITE" id="PS50859"/>
    </source>
</evidence>
<keyword evidence="8" id="KW-0636">Prenylation</keyword>
<evidence type="ECO:0000256" key="2">
    <source>
        <dbReference type="ARBA" id="ARBA00008025"/>
    </source>
</evidence>
<dbReference type="GO" id="GO:0006888">
    <property type="term" value="P:endoplasmic reticulum to Golgi vesicle-mediated transport"/>
    <property type="evidence" value="ECO:0007669"/>
    <property type="project" value="TreeGrafter"/>
</dbReference>
<evidence type="ECO:0000256" key="3">
    <source>
        <dbReference type="ARBA" id="ARBA00022475"/>
    </source>
</evidence>
<dbReference type="PANTHER" id="PTHR45806">
    <property type="entry name" value="SYNAPTOBREVIN HOMOLOG YKT6"/>
    <property type="match status" value="1"/>
</dbReference>
<dbReference type="PRINTS" id="PR00219">
    <property type="entry name" value="SYNAPTOBREVN"/>
</dbReference>
<comment type="similarity">
    <text evidence="2">Belongs to the synaptobrevin family.</text>
</comment>
<dbReference type="InterPro" id="IPR001388">
    <property type="entry name" value="Synaptobrevin-like"/>
</dbReference>
<evidence type="ECO:0000313" key="13">
    <source>
        <dbReference type="EMBL" id="GAO47969.1"/>
    </source>
</evidence>
<dbReference type="InterPro" id="IPR045848">
    <property type="entry name" value="R-SNARE_YKT6"/>
</dbReference>
<keyword evidence="10" id="KW-0175">Coiled coil</keyword>